<evidence type="ECO:0000313" key="4">
    <source>
        <dbReference type="Proteomes" id="UP001341281"/>
    </source>
</evidence>
<dbReference type="Pfam" id="PF23080">
    <property type="entry name" value="DUF7046"/>
    <property type="match status" value="1"/>
</dbReference>
<reference evidence="3 4" key="1">
    <citation type="submission" date="2024-02" db="EMBL/GenBank/DDBJ databases">
        <title>High-quality chromosome-scale genome assembly of Pensacola bahiagrass (Paspalum notatum Flugge var. saurae).</title>
        <authorList>
            <person name="Vega J.M."/>
            <person name="Podio M."/>
            <person name="Orjuela J."/>
            <person name="Siena L.A."/>
            <person name="Pessino S.C."/>
            <person name="Combes M.C."/>
            <person name="Mariac C."/>
            <person name="Albertini E."/>
            <person name="Pupilli F."/>
            <person name="Ortiz J.P.A."/>
            <person name="Leblanc O."/>
        </authorList>
    </citation>
    <scope>NUCLEOTIDE SEQUENCE [LARGE SCALE GENOMIC DNA]</scope>
    <source>
        <strain evidence="3">R1</strain>
        <tissue evidence="3">Leaf</tissue>
    </source>
</reference>
<dbReference type="Proteomes" id="UP001341281">
    <property type="component" value="Chromosome 04"/>
</dbReference>
<dbReference type="GO" id="GO:0005886">
    <property type="term" value="C:plasma membrane"/>
    <property type="evidence" value="ECO:0007669"/>
    <property type="project" value="TreeGrafter"/>
</dbReference>
<protein>
    <recommendedName>
        <fullName evidence="2">DUF7046 domain-containing protein</fullName>
    </recommendedName>
</protein>
<evidence type="ECO:0000313" key="3">
    <source>
        <dbReference type="EMBL" id="WVZ71921.1"/>
    </source>
</evidence>
<dbReference type="AlphaFoldDB" id="A0AAQ3WSM8"/>
<accession>A0AAQ3WSM8</accession>
<dbReference type="PANTHER" id="PTHR31149:SF18">
    <property type="entry name" value="OS01G0108000 PROTEIN"/>
    <property type="match status" value="1"/>
</dbReference>
<dbReference type="PANTHER" id="PTHR31149">
    <property type="entry name" value="EXPRESSED PROTEIN"/>
    <property type="match status" value="1"/>
</dbReference>
<keyword evidence="1" id="KW-1133">Transmembrane helix</keyword>
<name>A0AAQ3WSM8_PASNO</name>
<sequence>MTGGDFIKVYANEQRKISCDPETKELIKKTLEIGHVTYEVQVQLPYRIPQQQVRFLDMWEPAVLAIKREGYSIKCNGQRGVVITEKFQQETAIYIPHGSSTEFSITSADGIDYNLKPAENTLLRDTIVLVLRLFKNMLDYQIHCLVASYVMLKVMTYVYLVSCCRIRKMMDKLVG</sequence>
<proteinExistence type="predicted"/>
<evidence type="ECO:0000259" key="2">
    <source>
        <dbReference type="Pfam" id="PF23080"/>
    </source>
</evidence>
<keyword evidence="4" id="KW-1185">Reference proteome</keyword>
<organism evidence="3 4">
    <name type="scientific">Paspalum notatum var. saurae</name>
    <dbReference type="NCBI Taxonomy" id="547442"/>
    <lineage>
        <taxon>Eukaryota</taxon>
        <taxon>Viridiplantae</taxon>
        <taxon>Streptophyta</taxon>
        <taxon>Embryophyta</taxon>
        <taxon>Tracheophyta</taxon>
        <taxon>Spermatophyta</taxon>
        <taxon>Magnoliopsida</taxon>
        <taxon>Liliopsida</taxon>
        <taxon>Poales</taxon>
        <taxon>Poaceae</taxon>
        <taxon>PACMAD clade</taxon>
        <taxon>Panicoideae</taxon>
        <taxon>Andropogonodae</taxon>
        <taxon>Paspaleae</taxon>
        <taxon>Paspalinae</taxon>
        <taxon>Paspalum</taxon>
    </lineage>
</organism>
<feature type="transmembrane region" description="Helical" evidence="1">
    <location>
        <begin position="140"/>
        <end position="160"/>
    </location>
</feature>
<dbReference type="InterPro" id="IPR055474">
    <property type="entry name" value="DUF7046"/>
</dbReference>
<keyword evidence="1" id="KW-0472">Membrane</keyword>
<gene>
    <name evidence="3" type="ORF">U9M48_020450</name>
</gene>
<feature type="domain" description="DUF7046" evidence="2">
    <location>
        <begin position="51"/>
        <end position="135"/>
    </location>
</feature>
<dbReference type="EMBL" id="CP144748">
    <property type="protein sequence ID" value="WVZ71921.1"/>
    <property type="molecule type" value="Genomic_DNA"/>
</dbReference>
<keyword evidence="1" id="KW-0812">Transmembrane</keyword>
<evidence type="ECO:0000256" key="1">
    <source>
        <dbReference type="SAM" id="Phobius"/>
    </source>
</evidence>